<evidence type="ECO:0000313" key="2">
    <source>
        <dbReference type="EMBL" id="KAJ9637593.1"/>
    </source>
</evidence>
<name>A0AA39CYC4_9EURO</name>
<evidence type="ECO:0000313" key="3">
    <source>
        <dbReference type="Proteomes" id="UP001172681"/>
    </source>
</evidence>
<evidence type="ECO:0000256" key="1">
    <source>
        <dbReference type="SAM" id="Phobius"/>
    </source>
</evidence>
<dbReference type="Proteomes" id="UP001172681">
    <property type="component" value="Unassembled WGS sequence"/>
</dbReference>
<accession>A0AA39CYC4</accession>
<keyword evidence="1" id="KW-1133">Transmembrane helix</keyword>
<reference evidence="2" key="1">
    <citation type="submission" date="2022-10" db="EMBL/GenBank/DDBJ databases">
        <title>Culturing micro-colonial fungi from biological soil crusts in the Mojave desert and describing Neophaeococcomyces mojavensis, and introducing the new genera and species Taxawa tesnikishii.</title>
        <authorList>
            <person name="Kurbessoian T."/>
            <person name="Stajich J.E."/>
        </authorList>
    </citation>
    <scope>NUCLEOTIDE SEQUENCE</scope>
    <source>
        <strain evidence="2">TK_35</strain>
    </source>
</reference>
<proteinExistence type="predicted"/>
<comment type="caution">
    <text evidence="2">The sequence shown here is derived from an EMBL/GenBank/DDBJ whole genome shotgun (WGS) entry which is preliminary data.</text>
</comment>
<organism evidence="2 3">
    <name type="scientific">Knufia peltigerae</name>
    <dbReference type="NCBI Taxonomy" id="1002370"/>
    <lineage>
        <taxon>Eukaryota</taxon>
        <taxon>Fungi</taxon>
        <taxon>Dikarya</taxon>
        <taxon>Ascomycota</taxon>
        <taxon>Pezizomycotina</taxon>
        <taxon>Eurotiomycetes</taxon>
        <taxon>Chaetothyriomycetidae</taxon>
        <taxon>Chaetothyriales</taxon>
        <taxon>Trichomeriaceae</taxon>
        <taxon>Knufia</taxon>
    </lineage>
</organism>
<protein>
    <submittedName>
        <fullName evidence="2">Uncharacterized protein</fullName>
    </submittedName>
</protein>
<keyword evidence="3" id="KW-1185">Reference proteome</keyword>
<keyword evidence="1" id="KW-0472">Membrane</keyword>
<dbReference type="AlphaFoldDB" id="A0AA39CYC4"/>
<sequence length="56" mass="6174">MSGVAWLAIAMFAGIIVIISMVYLYTLKVRRSKEGAIRKSEDDEIFGGVIKNPITT</sequence>
<feature type="transmembrane region" description="Helical" evidence="1">
    <location>
        <begin position="6"/>
        <end position="25"/>
    </location>
</feature>
<gene>
    <name evidence="2" type="ORF">H2204_004742</name>
</gene>
<keyword evidence="1" id="KW-0812">Transmembrane</keyword>
<dbReference type="EMBL" id="JAPDRN010000024">
    <property type="protein sequence ID" value="KAJ9637593.1"/>
    <property type="molecule type" value="Genomic_DNA"/>
</dbReference>